<dbReference type="EMBL" id="QYUK01000011">
    <property type="protein sequence ID" value="RJF87888.1"/>
    <property type="molecule type" value="Genomic_DNA"/>
</dbReference>
<proteinExistence type="predicted"/>
<protein>
    <submittedName>
        <fullName evidence="1">Uncharacterized protein</fullName>
    </submittedName>
</protein>
<organism evidence="1 2">
    <name type="scientific">Oleomonas cavernae</name>
    <dbReference type="NCBI Taxonomy" id="2320859"/>
    <lineage>
        <taxon>Bacteria</taxon>
        <taxon>Pseudomonadati</taxon>
        <taxon>Pseudomonadota</taxon>
        <taxon>Alphaproteobacteria</taxon>
        <taxon>Acetobacterales</taxon>
        <taxon>Acetobacteraceae</taxon>
        <taxon>Oleomonas</taxon>
    </lineage>
</organism>
<sequence>MVPIGVLLAKSRSTLIVSPAPIATLKNSLWPIVDSTIAVVWGMLLSPNSGFSEVSRCWSAFPG</sequence>
<keyword evidence="2" id="KW-1185">Reference proteome</keyword>
<evidence type="ECO:0000313" key="2">
    <source>
        <dbReference type="Proteomes" id="UP000284605"/>
    </source>
</evidence>
<comment type="caution">
    <text evidence="1">The sequence shown here is derived from an EMBL/GenBank/DDBJ whole genome shotgun (WGS) entry which is preliminary data.</text>
</comment>
<evidence type="ECO:0000313" key="1">
    <source>
        <dbReference type="EMBL" id="RJF87888.1"/>
    </source>
</evidence>
<dbReference type="Proteomes" id="UP000284605">
    <property type="component" value="Unassembled WGS sequence"/>
</dbReference>
<dbReference type="AlphaFoldDB" id="A0A418WD57"/>
<reference evidence="1 2" key="1">
    <citation type="submission" date="2018-09" db="EMBL/GenBank/DDBJ databases">
        <authorList>
            <person name="Zhu H."/>
        </authorList>
    </citation>
    <scope>NUCLEOTIDE SEQUENCE [LARGE SCALE GENOMIC DNA]</scope>
    <source>
        <strain evidence="1 2">K1W22B-8</strain>
    </source>
</reference>
<gene>
    <name evidence="1" type="ORF">D3874_13350</name>
</gene>
<name>A0A418WD57_9PROT</name>
<accession>A0A418WD57</accession>